<dbReference type="InterPro" id="IPR015943">
    <property type="entry name" value="WD40/YVTN_repeat-like_dom_sf"/>
</dbReference>
<keyword evidence="2" id="KW-1185">Reference proteome</keyword>
<organism evidence="1 2">
    <name type="scientific">Hymenobacter fodinae</name>
    <dbReference type="NCBI Taxonomy" id="2510796"/>
    <lineage>
        <taxon>Bacteria</taxon>
        <taxon>Pseudomonadati</taxon>
        <taxon>Bacteroidota</taxon>
        <taxon>Cytophagia</taxon>
        <taxon>Cytophagales</taxon>
        <taxon>Hymenobacteraceae</taxon>
        <taxon>Hymenobacter</taxon>
    </lineage>
</organism>
<gene>
    <name evidence="1" type="ORF">EU556_07700</name>
</gene>
<evidence type="ECO:0000313" key="2">
    <source>
        <dbReference type="Proteomes" id="UP000298337"/>
    </source>
</evidence>
<dbReference type="OrthoDB" id="867741at2"/>
<dbReference type="AlphaFoldDB" id="A0A4Z0P6J7"/>
<sequence>MLHSSANTTAVPVGSAHHGAVVTLQNNTYAVSDKAATGATPWRVKLVNSKGQEVGAASSIAVTNIHGNATDGSIALFGTPQGILRVQTGGQQELLPYPAAFGANWLSSLSYGAAAKTFLGMSATAGLHLVNPNTKTFTSVGGITQYTRALYDAAGQDIIVLQPDGKLLVFDGVSGSKKADKSVSNLIPDVAAAAPYLATTQKYVYITNAPQGKVHMLDKGTLEEKHTFNITGKPSRIVMIGADLNGEGEH</sequence>
<name>A0A4Z0P6J7_9BACT</name>
<dbReference type="RefSeq" id="WP_135432887.1">
    <property type="nucleotide sequence ID" value="NZ_SRLA01000002.1"/>
</dbReference>
<dbReference type="InterPro" id="IPR011047">
    <property type="entry name" value="Quinoprotein_ADH-like_sf"/>
</dbReference>
<accession>A0A4Z0P6J7</accession>
<protein>
    <submittedName>
        <fullName evidence="1">Uncharacterized protein</fullName>
    </submittedName>
</protein>
<dbReference type="Gene3D" id="2.130.10.10">
    <property type="entry name" value="YVTN repeat-like/Quinoprotein amine dehydrogenase"/>
    <property type="match status" value="1"/>
</dbReference>
<proteinExistence type="predicted"/>
<reference evidence="1 2" key="1">
    <citation type="submission" date="2019-04" db="EMBL/GenBank/DDBJ databases">
        <authorList>
            <person name="Feng G."/>
            <person name="Zhang J."/>
            <person name="Zhu H."/>
        </authorList>
    </citation>
    <scope>NUCLEOTIDE SEQUENCE [LARGE SCALE GENOMIC DNA]</scope>
    <source>
        <strain evidence="1 2">92R-1</strain>
    </source>
</reference>
<dbReference type="EMBL" id="SRLA01000002">
    <property type="protein sequence ID" value="TGE07630.1"/>
    <property type="molecule type" value="Genomic_DNA"/>
</dbReference>
<evidence type="ECO:0000313" key="1">
    <source>
        <dbReference type="EMBL" id="TGE07630.1"/>
    </source>
</evidence>
<comment type="caution">
    <text evidence="1">The sequence shown here is derived from an EMBL/GenBank/DDBJ whole genome shotgun (WGS) entry which is preliminary data.</text>
</comment>
<dbReference type="Proteomes" id="UP000298337">
    <property type="component" value="Unassembled WGS sequence"/>
</dbReference>
<dbReference type="SUPFAM" id="SSF50998">
    <property type="entry name" value="Quinoprotein alcohol dehydrogenase-like"/>
    <property type="match status" value="1"/>
</dbReference>